<dbReference type="KEGG" id="bmx:BMS_0620"/>
<dbReference type="EMBL" id="FQ312005">
    <property type="protein sequence ID" value="CBW25527.1"/>
    <property type="molecule type" value="Genomic_DNA"/>
</dbReference>
<protein>
    <submittedName>
        <fullName evidence="1">Membrane protein</fullName>
    </submittedName>
</protein>
<proteinExistence type="predicted"/>
<dbReference type="HOGENOM" id="CLU_2522931_0_0_7"/>
<gene>
    <name evidence="1" type="ordered locus">BMS_0620</name>
</gene>
<reference evidence="2" key="1">
    <citation type="journal article" date="2013" name="ISME J.">
        <title>A small predatory core genome in the divergent marine Bacteriovorax marinus SJ and the terrestrial Bdellovibrio bacteriovorus.</title>
        <authorList>
            <person name="Crossman L.C."/>
            <person name="Chen H."/>
            <person name="Cerdeno-Tarraga A.M."/>
            <person name="Brooks K."/>
            <person name="Quail M.A."/>
            <person name="Pineiro S.A."/>
            <person name="Hobley L."/>
            <person name="Sockett R.E."/>
            <person name="Bentley S.D."/>
            <person name="Parkhill J."/>
            <person name="Williams H.N."/>
            <person name="Stine O.C."/>
        </authorList>
    </citation>
    <scope>NUCLEOTIDE SEQUENCE [LARGE SCALE GENOMIC DNA]</scope>
    <source>
        <strain evidence="2">ATCC BAA-682 / DSM 15412 / SJ</strain>
    </source>
</reference>
<evidence type="ECO:0000313" key="1">
    <source>
        <dbReference type="EMBL" id="CBW25527.1"/>
    </source>
</evidence>
<dbReference type="PATRIC" id="fig|862908.3.peg.595"/>
<organism evidence="1 2">
    <name type="scientific">Halobacteriovorax marinus (strain ATCC BAA-682 / DSM 15412 / SJ)</name>
    <name type="common">Bacteriovorax marinus</name>
    <dbReference type="NCBI Taxonomy" id="862908"/>
    <lineage>
        <taxon>Bacteria</taxon>
        <taxon>Pseudomonadati</taxon>
        <taxon>Bdellovibrionota</taxon>
        <taxon>Bacteriovoracia</taxon>
        <taxon>Bacteriovoracales</taxon>
        <taxon>Halobacteriovoraceae</taxon>
        <taxon>Halobacteriovorax</taxon>
    </lineage>
</organism>
<evidence type="ECO:0000313" key="2">
    <source>
        <dbReference type="Proteomes" id="UP000008963"/>
    </source>
</evidence>
<keyword evidence="2" id="KW-1185">Reference proteome</keyword>
<dbReference type="Proteomes" id="UP000008963">
    <property type="component" value="Chromosome"/>
</dbReference>
<sequence>MITSEIENREVQMKSVLFSLSFVFMILASMVSCQSQRTRSIDSHQEIRNEAIFRNDFKLEREVTKLIENASQTKAIQFAGVDFN</sequence>
<dbReference type="AlphaFoldDB" id="E1X556"/>
<name>E1X556_HALMS</name>
<accession>E1X556</accession>